<proteinExistence type="predicted"/>
<evidence type="ECO:0000313" key="3">
    <source>
        <dbReference type="Proteomes" id="UP000824469"/>
    </source>
</evidence>
<dbReference type="AlphaFoldDB" id="A0AA38G7E8"/>
<feature type="non-terminal residue" evidence="2">
    <location>
        <position position="76"/>
    </location>
</feature>
<feature type="region of interest" description="Disordered" evidence="1">
    <location>
        <begin position="16"/>
        <end position="35"/>
    </location>
</feature>
<gene>
    <name evidence="2" type="ORF">KI387_019335</name>
</gene>
<reference evidence="2 3" key="1">
    <citation type="journal article" date="2021" name="Nat. Plants">
        <title>The Taxus genome provides insights into paclitaxel biosynthesis.</title>
        <authorList>
            <person name="Xiong X."/>
            <person name="Gou J."/>
            <person name="Liao Q."/>
            <person name="Li Y."/>
            <person name="Zhou Q."/>
            <person name="Bi G."/>
            <person name="Li C."/>
            <person name="Du R."/>
            <person name="Wang X."/>
            <person name="Sun T."/>
            <person name="Guo L."/>
            <person name="Liang H."/>
            <person name="Lu P."/>
            <person name="Wu Y."/>
            <person name="Zhang Z."/>
            <person name="Ro D.K."/>
            <person name="Shang Y."/>
            <person name="Huang S."/>
            <person name="Yan J."/>
        </authorList>
    </citation>
    <scope>NUCLEOTIDE SEQUENCE [LARGE SCALE GENOMIC DNA]</scope>
    <source>
        <strain evidence="2">Ta-2019</strain>
    </source>
</reference>
<accession>A0AA38G7E8</accession>
<name>A0AA38G7E8_TAXCH</name>
<protein>
    <submittedName>
        <fullName evidence="2">Uncharacterized protein</fullName>
    </submittedName>
</protein>
<dbReference type="Proteomes" id="UP000824469">
    <property type="component" value="Unassembled WGS sequence"/>
</dbReference>
<evidence type="ECO:0000313" key="2">
    <source>
        <dbReference type="EMBL" id="KAH9317566.1"/>
    </source>
</evidence>
<evidence type="ECO:0000256" key="1">
    <source>
        <dbReference type="SAM" id="MobiDB-lite"/>
    </source>
</evidence>
<organism evidence="2 3">
    <name type="scientific">Taxus chinensis</name>
    <name type="common">Chinese yew</name>
    <name type="synonym">Taxus wallichiana var. chinensis</name>
    <dbReference type="NCBI Taxonomy" id="29808"/>
    <lineage>
        <taxon>Eukaryota</taxon>
        <taxon>Viridiplantae</taxon>
        <taxon>Streptophyta</taxon>
        <taxon>Embryophyta</taxon>
        <taxon>Tracheophyta</taxon>
        <taxon>Spermatophyta</taxon>
        <taxon>Pinopsida</taxon>
        <taxon>Pinidae</taxon>
        <taxon>Conifers II</taxon>
        <taxon>Cupressales</taxon>
        <taxon>Taxaceae</taxon>
        <taxon>Taxus</taxon>
    </lineage>
</organism>
<dbReference type="EMBL" id="JAHRHJ020000004">
    <property type="protein sequence ID" value="KAH9317566.1"/>
    <property type="molecule type" value="Genomic_DNA"/>
</dbReference>
<sequence length="76" mass="7898">SGRICGGGVVERARVEERRQGGRAGKGEGTGDGAEGEHCWGEGWCMRRGCAEVVVAVSGHGRGCCGVRRLIGERGN</sequence>
<comment type="caution">
    <text evidence="2">The sequence shown here is derived from an EMBL/GenBank/DDBJ whole genome shotgun (WGS) entry which is preliminary data.</text>
</comment>
<feature type="non-terminal residue" evidence="2">
    <location>
        <position position="1"/>
    </location>
</feature>
<keyword evidence="3" id="KW-1185">Reference proteome</keyword>
<feature type="compositionally biased region" description="Gly residues" evidence="1">
    <location>
        <begin position="22"/>
        <end position="33"/>
    </location>
</feature>